<dbReference type="SUPFAM" id="SSF111321">
    <property type="entry name" value="AF1104-like"/>
    <property type="match status" value="1"/>
</dbReference>
<dbReference type="InterPro" id="IPR035073">
    <property type="entry name" value="At2g17340_3_helix_bundle"/>
</dbReference>
<evidence type="ECO:0000313" key="2">
    <source>
        <dbReference type="EMBL" id="EOA32052.1"/>
    </source>
</evidence>
<feature type="compositionally biased region" description="Basic and acidic residues" evidence="1">
    <location>
        <begin position="139"/>
        <end position="149"/>
    </location>
</feature>
<reference evidence="3" key="1">
    <citation type="journal article" date="2013" name="Nat. Genet.">
        <title>The Capsella rubella genome and the genomic consequences of rapid mating system evolution.</title>
        <authorList>
            <person name="Slotte T."/>
            <person name="Hazzouri K.M."/>
            <person name="Agren J.A."/>
            <person name="Koenig D."/>
            <person name="Maumus F."/>
            <person name="Guo Y.L."/>
            <person name="Steige K."/>
            <person name="Platts A.E."/>
            <person name="Escobar J.S."/>
            <person name="Newman L.K."/>
            <person name="Wang W."/>
            <person name="Mandakova T."/>
            <person name="Vello E."/>
            <person name="Smith L.M."/>
            <person name="Henz S.R."/>
            <person name="Steffen J."/>
            <person name="Takuno S."/>
            <person name="Brandvain Y."/>
            <person name="Coop G."/>
            <person name="Andolfatto P."/>
            <person name="Hu T.T."/>
            <person name="Blanchette M."/>
            <person name="Clark R.M."/>
            <person name="Quesneville H."/>
            <person name="Nordborg M."/>
            <person name="Gaut B.S."/>
            <person name="Lysak M.A."/>
            <person name="Jenkins J."/>
            <person name="Grimwood J."/>
            <person name="Chapman J."/>
            <person name="Prochnik S."/>
            <person name="Shu S."/>
            <person name="Rokhsar D."/>
            <person name="Schmutz J."/>
            <person name="Weigel D."/>
            <person name="Wright S.I."/>
        </authorList>
    </citation>
    <scope>NUCLEOTIDE SEQUENCE [LARGE SCALE GENOMIC DNA]</scope>
    <source>
        <strain evidence="3">cv. Monte Gargano</strain>
    </source>
</reference>
<dbReference type="AlphaFoldDB" id="R0G8V4"/>
<evidence type="ECO:0000256" key="1">
    <source>
        <dbReference type="SAM" id="MobiDB-lite"/>
    </source>
</evidence>
<dbReference type="eggNOG" id="KOG4584">
    <property type="taxonomic scope" value="Eukaryota"/>
</dbReference>
<accession>R0G8V4</accession>
<gene>
    <name evidence="2" type="ORF">CARUB_v10015297mg</name>
</gene>
<evidence type="ECO:0000313" key="3">
    <source>
        <dbReference type="Proteomes" id="UP000029121"/>
    </source>
</evidence>
<dbReference type="InterPro" id="IPR036075">
    <property type="entry name" value="ARMT-1-like_metal-bd_sf"/>
</dbReference>
<dbReference type="Proteomes" id="UP000029121">
    <property type="component" value="Unassembled WGS sequence"/>
</dbReference>
<protein>
    <submittedName>
        <fullName evidence="2">Uncharacterized protein</fullName>
    </submittedName>
</protein>
<name>R0G8V4_9BRAS</name>
<dbReference type="Gene3D" id="1.20.1700.10">
    <property type="entry name" value="AF1104-like"/>
    <property type="match status" value="1"/>
</dbReference>
<dbReference type="EMBL" id="KB870807">
    <property type="protein sequence ID" value="EOA32052.1"/>
    <property type="molecule type" value="Genomic_DNA"/>
</dbReference>
<proteinExistence type="predicted"/>
<sequence length="159" mass="18286">MIPFPLLPTPIETSYRACTIPYRFPRDNPKIATPTEISWINVFANSIPSFKKRAESDTTVLDAPATAEIFAKRVCLLEIFWQCHLHKLDEFCVLRFAFDMAYFESGRYAGILEDGKKDPVDLRKLKELKRAFFGLKKENSKKEGKKEAHVAITKETARD</sequence>
<organism evidence="2 3">
    <name type="scientific">Capsella rubella</name>
    <dbReference type="NCBI Taxonomy" id="81985"/>
    <lineage>
        <taxon>Eukaryota</taxon>
        <taxon>Viridiplantae</taxon>
        <taxon>Streptophyta</taxon>
        <taxon>Embryophyta</taxon>
        <taxon>Tracheophyta</taxon>
        <taxon>Spermatophyta</taxon>
        <taxon>Magnoliopsida</taxon>
        <taxon>eudicotyledons</taxon>
        <taxon>Gunneridae</taxon>
        <taxon>Pentapetalae</taxon>
        <taxon>rosids</taxon>
        <taxon>malvids</taxon>
        <taxon>Brassicales</taxon>
        <taxon>Brassicaceae</taxon>
        <taxon>Camelineae</taxon>
        <taxon>Capsella</taxon>
    </lineage>
</organism>
<dbReference type="STRING" id="81985.R0G8V4"/>
<keyword evidence="3" id="KW-1185">Reference proteome</keyword>
<feature type="region of interest" description="Disordered" evidence="1">
    <location>
        <begin position="139"/>
        <end position="159"/>
    </location>
</feature>